<comment type="caution">
    <text evidence="1">The sequence shown here is derived from an EMBL/GenBank/DDBJ whole genome shotgun (WGS) entry which is preliminary data.</text>
</comment>
<feature type="non-terminal residue" evidence="1">
    <location>
        <position position="1"/>
    </location>
</feature>
<organism evidence="1 2">
    <name type="scientific">Paragonimus westermani</name>
    <dbReference type="NCBI Taxonomy" id="34504"/>
    <lineage>
        <taxon>Eukaryota</taxon>
        <taxon>Metazoa</taxon>
        <taxon>Spiralia</taxon>
        <taxon>Lophotrochozoa</taxon>
        <taxon>Platyhelminthes</taxon>
        <taxon>Trematoda</taxon>
        <taxon>Digenea</taxon>
        <taxon>Plagiorchiida</taxon>
        <taxon>Troglotremata</taxon>
        <taxon>Troglotrematidae</taxon>
        <taxon>Paragonimus</taxon>
    </lineage>
</organism>
<sequence length="248" mass="27527">PLSAGTNKALDDWLNAIRHLQLFVREFSLIGTICNEKQKYWVSPQINNFLTSMRALSKQTRSVRTILWALVQLHSQEDKPTYSDLVRQLLGYFPQSAINESTLASRPPNPISAGLFTTFPWTLNNSGMHDVKTPSFRCGLSTSGGVLITHSNSLTPSFRWSSKPVSMPVCPMMHAQTGHVPSERLFYSEHAAALNPFYTQHTVVFPSGANPLQPPVIMPTSFVPGAIVHSASLGPQLHTLSSRFEKRL</sequence>
<dbReference type="AlphaFoldDB" id="A0A5J4NMK6"/>
<keyword evidence="2" id="KW-1185">Reference proteome</keyword>
<reference evidence="1 2" key="1">
    <citation type="journal article" date="2019" name="Gigascience">
        <title>Whole-genome sequence of the oriental lung fluke Paragonimus westermani.</title>
        <authorList>
            <person name="Oey H."/>
            <person name="Zakrzewski M."/>
            <person name="Narain K."/>
            <person name="Devi K.R."/>
            <person name="Agatsuma T."/>
            <person name="Nawaratna S."/>
            <person name="Gobert G.N."/>
            <person name="Jones M.K."/>
            <person name="Ragan M.A."/>
            <person name="McManus D.P."/>
            <person name="Krause L."/>
        </authorList>
    </citation>
    <scope>NUCLEOTIDE SEQUENCE [LARGE SCALE GENOMIC DNA]</scope>
    <source>
        <strain evidence="1 2">IND2009</strain>
    </source>
</reference>
<evidence type="ECO:0000313" key="2">
    <source>
        <dbReference type="Proteomes" id="UP000324629"/>
    </source>
</evidence>
<dbReference type="Proteomes" id="UP000324629">
    <property type="component" value="Unassembled WGS sequence"/>
</dbReference>
<name>A0A5J4NMK6_9TREM</name>
<protein>
    <submittedName>
        <fullName evidence="1">Uncharacterized protein</fullName>
    </submittedName>
</protein>
<proteinExistence type="predicted"/>
<evidence type="ECO:0000313" key="1">
    <source>
        <dbReference type="EMBL" id="KAA3676857.1"/>
    </source>
</evidence>
<dbReference type="EMBL" id="QNGE01001774">
    <property type="protein sequence ID" value="KAA3676857.1"/>
    <property type="molecule type" value="Genomic_DNA"/>
</dbReference>
<accession>A0A5J4NMK6</accession>
<gene>
    <name evidence="1" type="ORF">DEA37_0002607</name>
</gene>